<dbReference type="Pfam" id="PF25390">
    <property type="entry name" value="WD40_RLD"/>
    <property type="match status" value="1"/>
</dbReference>
<dbReference type="AlphaFoldDB" id="F1KYD7"/>
<feature type="region of interest" description="Disordered" evidence="4">
    <location>
        <begin position="1"/>
        <end position="111"/>
    </location>
</feature>
<dbReference type="Gene3D" id="2.130.10.30">
    <property type="entry name" value="Regulator of chromosome condensation 1/beta-lactamase-inhibitor protein II"/>
    <property type="match status" value="1"/>
</dbReference>
<keyword evidence="1" id="KW-0344">Guanine-nucleotide releasing factor</keyword>
<dbReference type="PANTHER" id="PTHR45982">
    <property type="entry name" value="REGULATOR OF CHROMOSOME CONDENSATION"/>
    <property type="match status" value="1"/>
</dbReference>
<dbReference type="EMBL" id="JI167992">
    <property type="protein sequence ID" value="ADY42891.1"/>
    <property type="molecule type" value="mRNA"/>
</dbReference>
<accession>F1KYD7</accession>
<organism evidence="6">
    <name type="scientific">Ascaris suum</name>
    <name type="common">Pig roundworm</name>
    <name type="synonym">Ascaris lumbricoides</name>
    <dbReference type="NCBI Taxonomy" id="6253"/>
    <lineage>
        <taxon>Eukaryota</taxon>
        <taxon>Metazoa</taxon>
        <taxon>Ecdysozoa</taxon>
        <taxon>Nematoda</taxon>
        <taxon>Chromadorea</taxon>
        <taxon>Rhabditida</taxon>
        <taxon>Spirurina</taxon>
        <taxon>Ascaridomorpha</taxon>
        <taxon>Ascaridoidea</taxon>
        <taxon>Ascarididae</taxon>
        <taxon>Ascaris</taxon>
    </lineage>
</organism>
<keyword evidence="2" id="KW-0677">Repeat</keyword>
<dbReference type="InterPro" id="IPR058923">
    <property type="entry name" value="RCC1-like_dom"/>
</dbReference>
<evidence type="ECO:0000256" key="2">
    <source>
        <dbReference type="ARBA" id="ARBA00022737"/>
    </source>
</evidence>
<dbReference type="InterPro" id="IPR009091">
    <property type="entry name" value="RCC1/BLIP-II"/>
</dbReference>
<feature type="repeat" description="RCC1" evidence="3">
    <location>
        <begin position="503"/>
        <end position="561"/>
    </location>
</feature>
<evidence type="ECO:0000313" key="6">
    <source>
        <dbReference type="EMBL" id="ADY42891.1"/>
    </source>
</evidence>
<feature type="compositionally biased region" description="Basic and acidic residues" evidence="4">
    <location>
        <begin position="57"/>
        <end position="67"/>
    </location>
</feature>
<dbReference type="InterPro" id="IPR000408">
    <property type="entry name" value="Reg_chr_condens"/>
</dbReference>
<dbReference type="GO" id="GO:0005085">
    <property type="term" value="F:guanyl-nucleotide exchange factor activity"/>
    <property type="evidence" value="ECO:0007669"/>
    <property type="project" value="TreeGrafter"/>
</dbReference>
<reference evidence="6" key="1">
    <citation type="journal article" date="2011" name="Genome Res.">
        <title>Deep small RNA sequencing from the nematode Ascaris reveals conservation, functional diversification, and novel developmental profiles.</title>
        <authorList>
            <person name="Wang J."/>
            <person name="Czech B."/>
            <person name="Crunk A."/>
            <person name="Wallace A."/>
            <person name="Mitreva M."/>
            <person name="Hannon G.J."/>
            <person name="Davis R.E."/>
        </authorList>
    </citation>
    <scope>NUCLEOTIDE SEQUENCE</scope>
</reference>
<feature type="domain" description="RCC1-like" evidence="5">
    <location>
        <begin position="149"/>
        <end position="556"/>
    </location>
</feature>
<feature type="compositionally biased region" description="Basic and acidic residues" evidence="4">
    <location>
        <begin position="40"/>
        <end position="50"/>
    </location>
</feature>
<dbReference type="GO" id="GO:0005737">
    <property type="term" value="C:cytoplasm"/>
    <property type="evidence" value="ECO:0007669"/>
    <property type="project" value="TreeGrafter"/>
</dbReference>
<dbReference type="PROSITE" id="PS00626">
    <property type="entry name" value="RCC1_2"/>
    <property type="match status" value="1"/>
</dbReference>
<dbReference type="PANTHER" id="PTHR45982:SF1">
    <property type="entry name" value="REGULATOR OF CHROMOSOME CONDENSATION"/>
    <property type="match status" value="1"/>
</dbReference>
<protein>
    <submittedName>
        <fullName evidence="6">Regulator of chromosome condensation</fullName>
    </submittedName>
</protein>
<evidence type="ECO:0000256" key="1">
    <source>
        <dbReference type="ARBA" id="ARBA00022658"/>
    </source>
</evidence>
<proteinExistence type="evidence at transcript level"/>
<feature type="repeat" description="RCC1" evidence="3">
    <location>
        <begin position="147"/>
        <end position="197"/>
    </location>
</feature>
<dbReference type="PRINTS" id="PR00633">
    <property type="entry name" value="RCCNDNSATION"/>
</dbReference>
<dbReference type="InterPro" id="IPR051553">
    <property type="entry name" value="Ran_GTPase-activating"/>
</dbReference>
<dbReference type="SUPFAM" id="SSF50985">
    <property type="entry name" value="RCC1/BLIP-II"/>
    <property type="match status" value="1"/>
</dbReference>
<dbReference type="PROSITE" id="PS50012">
    <property type="entry name" value="RCC1_3"/>
    <property type="match status" value="4"/>
</dbReference>
<evidence type="ECO:0000259" key="5">
    <source>
        <dbReference type="Pfam" id="PF25390"/>
    </source>
</evidence>
<evidence type="ECO:0000256" key="4">
    <source>
        <dbReference type="SAM" id="MobiDB-lite"/>
    </source>
</evidence>
<feature type="repeat" description="RCC1" evidence="3">
    <location>
        <begin position="380"/>
        <end position="444"/>
    </location>
</feature>
<feature type="repeat" description="RCC1" evidence="3">
    <location>
        <begin position="257"/>
        <end position="312"/>
    </location>
</feature>
<evidence type="ECO:0000256" key="3">
    <source>
        <dbReference type="PROSITE-ProRule" id="PRU00235"/>
    </source>
</evidence>
<sequence length="564" mass="61016">MPPRKIARKTTQPVPTPRKKKKNNGSVPEDGAMNVGEASEAEKREGHDEPSEPAPSEAEKREGHDEPSEPAPSETEKRRRLSAAASTPVKGDTAKKTDRERKRKAPATMDRVDEEVADASISSARHTTGKKKFRLFIESYLPKELGDRVLSCGEGEQLGHPGRTTTKKPRAIDTLPTDKKIVQVVAGGVHSLILLEDGTVYSCGINEKGTVPADGVEPEGSTDRLTPINFSDEIRRHGKLVMLTAGASFSAGLTDKGSVVAWGNIRDTSGSIETHHILREMERHPVVIVRHQHRVIVKIAAGENHLVMLSENGELLTFGDGSMGQLGRLGRVSHIRAQQMVDDSGNYLRVSVLQKGKGKLVLFEDIMAGGYWTAARANDGRIFVCGLNNFGHLGIEPPDVDQNAKPGEGGPELRIMRPTESPAYAGRKFVQLCGVQHMIALDENGDVFGIGKNTDNALGLGTWTGNDDTDHWRYTHLEKIELPTKAAGIAAKLGCSLAWNKEGVAFSWGCDTSGQLGLGIKDDDDEKVVPKPRQITSAHLEGYHIVGASIADNHALFLAAKVNG</sequence>
<name>F1KYD7_ASCSU</name>